<dbReference type="InterPro" id="IPR015943">
    <property type="entry name" value="WD40/YVTN_repeat-like_dom_sf"/>
</dbReference>
<accession>A0A7J7E0F7</accession>
<reference evidence="4 5" key="1">
    <citation type="journal article" date="2020" name="Nat. Commun.">
        <title>Genome of Tripterygium wilfordii and identification of cytochrome P450 involved in triptolide biosynthesis.</title>
        <authorList>
            <person name="Tu L."/>
            <person name="Su P."/>
            <person name="Zhang Z."/>
            <person name="Gao L."/>
            <person name="Wang J."/>
            <person name="Hu T."/>
            <person name="Zhou J."/>
            <person name="Zhang Y."/>
            <person name="Zhao Y."/>
            <person name="Liu Y."/>
            <person name="Song Y."/>
            <person name="Tong Y."/>
            <person name="Lu Y."/>
            <person name="Yang J."/>
            <person name="Xu C."/>
            <person name="Jia M."/>
            <person name="Peters R.J."/>
            <person name="Huang L."/>
            <person name="Gao W."/>
        </authorList>
    </citation>
    <scope>NUCLEOTIDE SEQUENCE [LARGE SCALE GENOMIC DNA]</scope>
    <source>
        <strain evidence="5">cv. XIE 37</strain>
        <tissue evidence="4">Leaf</tissue>
    </source>
</reference>
<dbReference type="FunCoup" id="A0A7J7E0F7">
    <property type="interactions" value="304"/>
</dbReference>
<keyword evidence="1 3" id="KW-0853">WD repeat</keyword>
<dbReference type="Gene3D" id="2.130.10.10">
    <property type="entry name" value="YVTN repeat-like/Quinoprotein amine dehydrogenase"/>
    <property type="match status" value="1"/>
</dbReference>
<dbReference type="Proteomes" id="UP000593562">
    <property type="component" value="Unassembled WGS sequence"/>
</dbReference>
<name>A0A7J7E0F7_TRIWF</name>
<feature type="repeat" description="WD" evidence="3">
    <location>
        <begin position="295"/>
        <end position="327"/>
    </location>
</feature>
<gene>
    <name evidence="4" type="ORF">HS088_TW02G00824</name>
</gene>
<dbReference type="InterPro" id="IPR001680">
    <property type="entry name" value="WD40_rpt"/>
</dbReference>
<dbReference type="AlphaFoldDB" id="A0A7J7E0F7"/>
<dbReference type="InParanoid" id="A0A7J7E0F7"/>
<evidence type="ECO:0000313" key="4">
    <source>
        <dbReference type="EMBL" id="KAF5751806.1"/>
    </source>
</evidence>
<proteinExistence type="predicted"/>
<dbReference type="PANTHER" id="PTHR14221:SF31">
    <property type="entry name" value="TRANSDUCIN_WD40 REPEAT-LIKE SUPERFAMILY PROTEIN"/>
    <property type="match status" value="1"/>
</dbReference>
<dbReference type="PROSITE" id="PS50082">
    <property type="entry name" value="WD_REPEATS_2"/>
    <property type="match status" value="3"/>
</dbReference>
<dbReference type="InterPro" id="IPR020472">
    <property type="entry name" value="WD40_PAC1"/>
</dbReference>
<dbReference type="EMBL" id="JAAARO010000002">
    <property type="protein sequence ID" value="KAF5751806.1"/>
    <property type="molecule type" value="Genomic_DNA"/>
</dbReference>
<dbReference type="PANTHER" id="PTHR14221">
    <property type="entry name" value="WD REPEAT DOMAIN 44"/>
    <property type="match status" value="1"/>
</dbReference>
<keyword evidence="2" id="KW-0677">Repeat</keyword>
<dbReference type="SUPFAM" id="SSF50978">
    <property type="entry name" value="WD40 repeat-like"/>
    <property type="match status" value="1"/>
</dbReference>
<dbReference type="InterPro" id="IPR036322">
    <property type="entry name" value="WD40_repeat_dom_sf"/>
</dbReference>
<dbReference type="Pfam" id="PF00400">
    <property type="entry name" value="WD40"/>
    <property type="match status" value="3"/>
</dbReference>
<evidence type="ECO:0000256" key="3">
    <source>
        <dbReference type="PROSITE-ProRule" id="PRU00221"/>
    </source>
</evidence>
<dbReference type="PRINTS" id="PR00320">
    <property type="entry name" value="GPROTEINBRPT"/>
</dbReference>
<comment type="caution">
    <text evidence="4">The sequence shown here is derived from an EMBL/GenBank/DDBJ whole genome shotgun (WGS) entry which is preliminary data.</text>
</comment>
<feature type="repeat" description="WD" evidence="3">
    <location>
        <begin position="208"/>
        <end position="249"/>
    </location>
</feature>
<sequence length="518" mass="57929">MLSSDEKEGDLFFDSVDCLSADEELGGCELEYSIWVNEPKSVKERRESFLQAMDLVDFVSRSDDIVKFSEVTGLERITGSGGSVTNLSSLSSEEGEESLVCCERGINEANSMVDDDWEKDNLNTVREHEQRQEACNQARENDNVYIGKTKTKRWQKLFAKLKKLRKATFVSELLEATPTSPMEMKFKVFPNKKRRCMELTGVNMSQKIQAHKGFIWTMKFSPDGQYMASGGEDGVVRIWRFASVDASVKSFSAEGGCCNNSKDRKLSFGGNKLSPTPFLLPDKLFHIEESPLQEFHGHSSDVLDLAWSMTNCLLSSSNDKTVRLWQVGYNDCLGVFHHGNYVTCVQFNPVNENYFITGSIDGKIRIWGVPDKRVADWADIRDVISTISYQPDGKGCVVGTIRGTCYFFEASGCDLQRVAELQIAGRKKMSGNKITGIQYSKEKSDRLMIACEDSKICIVDGHDIVCKFKGLPKSGNRLSASFTSNGKHGLRWKGQPCLCGTTTTIVPHHLNEQICALL</sequence>
<evidence type="ECO:0000256" key="1">
    <source>
        <dbReference type="ARBA" id="ARBA00022574"/>
    </source>
</evidence>
<organism evidence="4 5">
    <name type="scientific">Tripterygium wilfordii</name>
    <name type="common">Thunder God vine</name>
    <dbReference type="NCBI Taxonomy" id="458696"/>
    <lineage>
        <taxon>Eukaryota</taxon>
        <taxon>Viridiplantae</taxon>
        <taxon>Streptophyta</taxon>
        <taxon>Embryophyta</taxon>
        <taxon>Tracheophyta</taxon>
        <taxon>Spermatophyta</taxon>
        <taxon>Magnoliopsida</taxon>
        <taxon>eudicotyledons</taxon>
        <taxon>Gunneridae</taxon>
        <taxon>Pentapetalae</taxon>
        <taxon>rosids</taxon>
        <taxon>fabids</taxon>
        <taxon>Celastrales</taxon>
        <taxon>Celastraceae</taxon>
        <taxon>Tripterygium</taxon>
    </lineage>
</organism>
<evidence type="ECO:0000256" key="2">
    <source>
        <dbReference type="ARBA" id="ARBA00022737"/>
    </source>
</evidence>
<feature type="repeat" description="WD" evidence="3">
    <location>
        <begin position="335"/>
        <end position="367"/>
    </location>
</feature>
<dbReference type="InterPro" id="IPR040324">
    <property type="entry name" value="WDR44/Dgr2"/>
</dbReference>
<evidence type="ECO:0000313" key="5">
    <source>
        <dbReference type="Proteomes" id="UP000593562"/>
    </source>
</evidence>
<dbReference type="PROSITE" id="PS50294">
    <property type="entry name" value="WD_REPEATS_REGION"/>
    <property type="match status" value="3"/>
</dbReference>
<keyword evidence="5" id="KW-1185">Reference proteome</keyword>
<dbReference type="SMART" id="SM00320">
    <property type="entry name" value="WD40"/>
    <property type="match status" value="5"/>
</dbReference>
<protein>
    <submittedName>
        <fullName evidence="4">Transducin/WD40 repeat-like superfamily protein putative isoform 1</fullName>
    </submittedName>
</protein>